<evidence type="ECO:0000256" key="2">
    <source>
        <dbReference type="ARBA" id="ARBA00023015"/>
    </source>
</evidence>
<gene>
    <name evidence="7" type="ORF">ACFFRN_21895</name>
</gene>
<dbReference type="SUPFAM" id="SSF46894">
    <property type="entry name" value="C-terminal effector domain of the bipartite response regulators"/>
    <property type="match status" value="1"/>
</dbReference>
<proteinExistence type="inferred from homology"/>
<dbReference type="InterPro" id="IPR051677">
    <property type="entry name" value="AfsR-DnrI-RedD_regulator"/>
</dbReference>
<dbReference type="InterPro" id="IPR011990">
    <property type="entry name" value="TPR-like_helical_dom_sf"/>
</dbReference>
<keyword evidence="3 5" id="KW-0238">DNA-binding</keyword>
<dbReference type="SMART" id="SM00862">
    <property type="entry name" value="Trans_reg_C"/>
    <property type="match status" value="1"/>
</dbReference>
<dbReference type="Pfam" id="PF03704">
    <property type="entry name" value="BTAD"/>
    <property type="match status" value="1"/>
</dbReference>
<dbReference type="RefSeq" id="WP_346128636.1">
    <property type="nucleotide sequence ID" value="NZ_BAAAXC010000015.1"/>
</dbReference>
<dbReference type="InterPro" id="IPR016032">
    <property type="entry name" value="Sig_transdc_resp-reg_C-effctor"/>
</dbReference>
<evidence type="ECO:0000313" key="8">
    <source>
        <dbReference type="Proteomes" id="UP001589646"/>
    </source>
</evidence>
<dbReference type="InterPro" id="IPR001867">
    <property type="entry name" value="OmpR/PhoB-type_DNA-bd"/>
</dbReference>
<keyword evidence="8" id="KW-1185">Reference proteome</keyword>
<evidence type="ECO:0000256" key="5">
    <source>
        <dbReference type="PROSITE-ProRule" id="PRU01091"/>
    </source>
</evidence>
<comment type="similarity">
    <text evidence="1">Belongs to the AfsR/DnrI/RedD regulatory family.</text>
</comment>
<dbReference type="InterPro" id="IPR036388">
    <property type="entry name" value="WH-like_DNA-bd_sf"/>
</dbReference>
<keyword evidence="2" id="KW-0805">Transcription regulation</keyword>
<dbReference type="CDD" id="cd15831">
    <property type="entry name" value="BTAD"/>
    <property type="match status" value="1"/>
</dbReference>
<dbReference type="EMBL" id="JBHMCE010000006">
    <property type="protein sequence ID" value="MFB9529266.1"/>
    <property type="molecule type" value="Genomic_DNA"/>
</dbReference>
<feature type="DNA-binding region" description="OmpR/PhoB-type" evidence="5">
    <location>
        <begin position="1"/>
        <end position="93"/>
    </location>
</feature>
<dbReference type="SUPFAM" id="SSF48452">
    <property type="entry name" value="TPR-like"/>
    <property type="match status" value="1"/>
</dbReference>
<dbReference type="Gene3D" id="1.25.40.10">
    <property type="entry name" value="Tetratricopeptide repeat domain"/>
    <property type="match status" value="1"/>
</dbReference>
<evidence type="ECO:0000256" key="4">
    <source>
        <dbReference type="ARBA" id="ARBA00023163"/>
    </source>
</evidence>
<dbReference type="InterPro" id="IPR005158">
    <property type="entry name" value="BTAD"/>
</dbReference>
<dbReference type="Gene3D" id="1.10.10.10">
    <property type="entry name" value="Winged helix-like DNA-binding domain superfamily/Winged helix DNA-binding domain"/>
    <property type="match status" value="1"/>
</dbReference>
<evidence type="ECO:0000256" key="3">
    <source>
        <dbReference type="ARBA" id="ARBA00023125"/>
    </source>
</evidence>
<feature type="domain" description="OmpR/PhoB-type" evidence="6">
    <location>
        <begin position="1"/>
        <end position="93"/>
    </location>
</feature>
<dbReference type="SMART" id="SM01043">
    <property type="entry name" value="BTAD"/>
    <property type="match status" value="1"/>
</dbReference>
<dbReference type="PANTHER" id="PTHR35807:SF1">
    <property type="entry name" value="TRANSCRIPTIONAL REGULATOR REDD"/>
    <property type="match status" value="1"/>
</dbReference>
<dbReference type="PROSITE" id="PS51755">
    <property type="entry name" value="OMPR_PHOB"/>
    <property type="match status" value="1"/>
</dbReference>
<evidence type="ECO:0000313" key="7">
    <source>
        <dbReference type="EMBL" id="MFB9529266.1"/>
    </source>
</evidence>
<reference evidence="7 8" key="1">
    <citation type="submission" date="2024-09" db="EMBL/GenBank/DDBJ databases">
        <authorList>
            <person name="Sun Q."/>
            <person name="Mori K."/>
        </authorList>
    </citation>
    <scope>NUCLEOTIDE SEQUENCE [LARGE SCALE GENOMIC DNA]</scope>
    <source>
        <strain evidence="7 8">JCM 3323</strain>
    </source>
</reference>
<protein>
    <submittedName>
        <fullName evidence="7">BTAD domain-containing putative transcriptional regulator</fullName>
    </submittedName>
</protein>
<dbReference type="PANTHER" id="PTHR35807">
    <property type="entry name" value="TRANSCRIPTIONAL REGULATOR REDD-RELATED"/>
    <property type="match status" value="1"/>
</dbReference>
<accession>A0ABV5Q1B1</accession>
<evidence type="ECO:0000259" key="6">
    <source>
        <dbReference type="PROSITE" id="PS51755"/>
    </source>
</evidence>
<dbReference type="Pfam" id="PF00486">
    <property type="entry name" value="Trans_reg_C"/>
    <property type="match status" value="1"/>
</dbReference>
<organism evidence="7 8">
    <name type="scientific">Nonomuraea roseola</name>
    <dbReference type="NCBI Taxonomy" id="46179"/>
    <lineage>
        <taxon>Bacteria</taxon>
        <taxon>Bacillati</taxon>
        <taxon>Actinomycetota</taxon>
        <taxon>Actinomycetes</taxon>
        <taxon>Streptosporangiales</taxon>
        <taxon>Streptosporangiaceae</taxon>
        <taxon>Nonomuraea</taxon>
    </lineage>
</organism>
<name>A0ABV5Q1B1_9ACTN</name>
<keyword evidence="4" id="KW-0804">Transcription</keyword>
<dbReference type="Proteomes" id="UP001589646">
    <property type="component" value="Unassembled WGS sequence"/>
</dbReference>
<evidence type="ECO:0000256" key="1">
    <source>
        <dbReference type="ARBA" id="ARBA00005820"/>
    </source>
</evidence>
<sequence length="256" mass="28287">MFSLLGPLQVMDSAREIPIQAAKQRAILAVLLLRPNRVVTFDLLTSELWAAGPPATAKTSLQTYVYRLRQAIAPLVARGVELQTQGSGYLLTVPDGVVDLRTFEDLTAAGAEALAAGDPGGAAKCLREALGRWRGPLLADVDVELVRQERRRLEGICLNTHEMCLEAELRLGRGIHVVPELEQFIAAHPFRETLWIMVMRALNSGGRRMEALAAYRRLYRILDEELGIRPNAEVQLLYQDILHGHPASPLLSSGQR</sequence>
<comment type="caution">
    <text evidence="7">The sequence shown here is derived from an EMBL/GenBank/DDBJ whole genome shotgun (WGS) entry which is preliminary data.</text>
</comment>